<dbReference type="KEGG" id="bor:COCMIDRAFT_29638"/>
<feature type="compositionally biased region" description="Basic and acidic residues" evidence="1">
    <location>
        <begin position="86"/>
        <end position="109"/>
    </location>
</feature>
<keyword evidence="3" id="KW-1185">Reference proteome</keyword>
<dbReference type="EMBL" id="KI964094">
    <property type="protein sequence ID" value="EUC41620.1"/>
    <property type="molecule type" value="Genomic_DNA"/>
</dbReference>
<dbReference type="Proteomes" id="UP000054032">
    <property type="component" value="Unassembled WGS sequence"/>
</dbReference>
<feature type="region of interest" description="Disordered" evidence="1">
    <location>
        <begin position="1"/>
        <end position="109"/>
    </location>
</feature>
<dbReference type="GeneID" id="19121546"/>
<protein>
    <submittedName>
        <fullName evidence="2">Uncharacterized protein</fullName>
    </submittedName>
</protein>
<feature type="compositionally biased region" description="Basic and acidic residues" evidence="1">
    <location>
        <begin position="47"/>
        <end position="61"/>
    </location>
</feature>
<sequence length="109" mass="12528">MTHGTSARAKRHCHGRAKSRGAAQPTLPQRRQPEHLEPVTDSLSEAGRGREGWRMQSDQRQHQHQHQQMRQPMPCDGGKNRLQAQHHPDSPWRREQGKPSHTRGRGEIT</sequence>
<name>W6YVP9_COCMI</name>
<organism evidence="2 3">
    <name type="scientific">Bipolaris oryzae ATCC 44560</name>
    <dbReference type="NCBI Taxonomy" id="930090"/>
    <lineage>
        <taxon>Eukaryota</taxon>
        <taxon>Fungi</taxon>
        <taxon>Dikarya</taxon>
        <taxon>Ascomycota</taxon>
        <taxon>Pezizomycotina</taxon>
        <taxon>Dothideomycetes</taxon>
        <taxon>Pleosporomycetidae</taxon>
        <taxon>Pleosporales</taxon>
        <taxon>Pleosporineae</taxon>
        <taxon>Pleosporaceae</taxon>
        <taxon>Bipolaris</taxon>
    </lineage>
</organism>
<feature type="compositionally biased region" description="Basic residues" evidence="1">
    <location>
        <begin position="8"/>
        <end position="19"/>
    </location>
</feature>
<dbReference type="HOGENOM" id="CLU_2183478_0_0_1"/>
<evidence type="ECO:0000256" key="1">
    <source>
        <dbReference type="SAM" id="MobiDB-lite"/>
    </source>
</evidence>
<dbReference type="AlphaFoldDB" id="W6YVP9"/>
<evidence type="ECO:0000313" key="2">
    <source>
        <dbReference type="EMBL" id="EUC41620.1"/>
    </source>
</evidence>
<accession>W6YVP9</accession>
<evidence type="ECO:0000313" key="3">
    <source>
        <dbReference type="Proteomes" id="UP000054032"/>
    </source>
</evidence>
<reference evidence="2 3" key="1">
    <citation type="journal article" date="2013" name="PLoS Genet.">
        <title>Comparative genome structure, secondary metabolite, and effector coding capacity across Cochliobolus pathogens.</title>
        <authorList>
            <person name="Condon B.J."/>
            <person name="Leng Y."/>
            <person name="Wu D."/>
            <person name="Bushley K.E."/>
            <person name="Ohm R.A."/>
            <person name="Otillar R."/>
            <person name="Martin J."/>
            <person name="Schackwitz W."/>
            <person name="Grimwood J."/>
            <person name="MohdZainudin N."/>
            <person name="Xue C."/>
            <person name="Wang R."/>
            <person name="Manning V.A."/>
            <person name="Dhillon B."/>
            <person name="Tu Z.J."/>
            <person name="Steffenson B.J."/>
            <person name="Salamov A."/>
            <person name="Sun H."/>
            <person name="Lowry S."/>
            <person name="LaButti K."/>
            <person name="Han J."/>
            <person name="Copeland A."/>
            <person name="Lindquist E."/>
            <person name="Barry K."/>
            <person name="Schmutz J."/>
            <person name="Baker S.E."/>
            <person name="Ciuffetti L.M."/>
            <person name="Grigoriev I.V."/>
            <person name="Zhong S."/>
            <person name="Turgeon B.G."/>
        </authorList>
    </citation>
    <scope>NUCLEOTIDE SEQUENCE [LARGE SCALE GENOMIC DNA]</scope>
    <source>
        <strain evidence="2 3">ATCC 44560</strain>
    </source>
</reference>
<dbReference type="RefSeq" id="XP_007691858.1">
    <property type="nucleotide sequence ID" value="XM_007693668.1"/>
</dbReference>
<gene>
    <name evidence="2" type="ORF">COCMIDRAFT_29638</name>
</gene>
<proteinExistence type="predicted"/>